<sequence length="49" mass="5896">MVRQDRKVVDEQDQLVLKDFDVDVEFAGRLRWYGKQGRLEIHYDDVENA</sequence>
<reference evidence="1 2" key="1">
    <citation type="submission" date="2012-01" db="EMBL/GenBank/DDBJ databases">
        <title>Improved High-Quality Draft sequence of Metallosphaera yellowstonensis MK1.</title>
        <authorList>
            <consortium name="US DOE Joint Genome Institute"/>
            <person name="Lucas S."/>
            <person name="Han J."/>
            <person name="Cheng J.-F."/>
            <person name="Goodwin L."/>
            <person name="Pitluck S."/>
            <person name="Peters L."/>
            <person name="Teshima H."/>
            <person name="Detter J.C."/>
            <person name="Han C."/>
            <person name="Tapia R."/>
            <person name="Land M."/>
            <person name="Hauser L."/>
            <person name="Kyrpides N."/>
            <person name="Kozubal M."/>
            <person name="Macur R.E."/>
            <person name="Jay Z."/>
            <person name="Inskeep W."/>
            <person name="Woyke T."/>
        </authorList>
    </citation>
    <scope>NUCLEOTIDE SEQUENCE [LARGE SCALE GENOMIC DNA]</scope>
    <source>
        <strain evidence="1 2">MK1</strain>
    </source>
</reference>
<protein>
    <submittedName>
        <fullName evidence="1">Putative transposase</fullName>
    </submittedName>
</protein>
<dbReference type="AlphaFoldDB" id="H2C446"/>
<dbReference type="EMBL" id="JH597761">
    <property type="protein sequence ID" value="EHP70941.1"/>
    <property type="molecule type" value="Genomic_DNA"/>
</dbReference>
<dbReference type="HOGENOM" id="CLU_3130926_0_0_2"/>
<dbReference type="OrthoDB" id="43512at2157"/>
<gene>
    <name evidence="1" type="ORF">MetMK1DRAFT_00014450</name>
</gene>
<organism evidence="1 2">
    <name type="scientific">Metallosphaera yellowstonensis MK1</name>
    <dbReference type="NCBI Taxonomy" id="671065"/>
    <lineage>
        <taxon>Archaea</taxon>
        <taxon>Thermoproteota</taxon>
        <taxon>Thermoprotei</taxon>
        <taxon>Sulfolobales</taxon>
        <taxon>Sulfolobaceae</taxon>
        <taxon>Metallosphaera</taxon>
    </lineage>
</organism>
<accession>H2C446</accession>
<proteinExistence type="predicted"/>
<keyword evidence="2" id="KW-1185">Reference proteome</keyword>
<dbReference type="RefSeq" id="WP_009071912.1">
    <property type="nucleotide sequence ID" value="NZ_JH597761.1"/>
</dbReference>
<evidence type="ECO:0000313" key="2">
    <source>
        <dbReference type="Proteomes" id="UP000003980"/>
    </source>
</evidence>
<dbReference type="Proteomes" id="UP000003980">
    <property type="component" value="Unassembled WGS sequence"/>
</dbReference>
<evidence type="ECO:0000313" key="1">
    <source>
        <dbReference type="EMBL" id="EHP70941.1"/>
    </source>
</evidence>
<name>H2C446_9CREN</name>